<dbReference type="PaxDb" id="537011-PREVCOP_06844"/>
<protein>
    <submittedName>
        <fullName evidence="1">Uncharacterized protein</fullName>
    </submittedName>
</protein>
<proteinExistence type="predicted"/>
<comment type="caution">
    <text evidence="1">The sequence shown here is derived from an EMBL/GenBank/DDBJ whole genome shotgun (WGS) entry which is preliminary data.</text>
</comment>
<dbReference type="Proteomes" id="UP000004477">
    <property type="component" value="Unassembled WGS sequence"/>
</dbReference>
<evidence type="ECO:0000313" key="2">
    <source>
        <dbReference type="Proteomes" id="UP000004477"/>
    </source>
</evidence>
<dbReference type="AlphaFoldDB" id="D1PHW7"/>
<keyword evidence="2" id="KW-1185">Reference proteome</keyword>
<gene>
    <name evidence="1" type="ORF">PREVCOP_06844</name>
</gene>
<organism evidence="1 2">
    <name type="scientific">Segatella copri DSM 18205</name>
    <dbReference type="NCBI Taxonomy" id="537011"/>
    <lineage>
        <taxon>Bacteria</taxon>
        <taxon>Pseudomonadati</taxon>
        <taxon>Bacteroidota</taxon>
        <taxon>Bacteroidia</taxon>
        <taxon>Bacteroidales</taxon>
        <taxon>Prevotellaceae</taxon>
        <taxon>Segatella</taxon>
    </lineage>
</organism>
<dbReference type="STRING" id="537011.PREVCOP_06844"/>
<dbReference type="HOGENOM" id="CLU_2234069_0_0_10"/>
<reference evidence="1" key="1">
    <citation type="submission" date="2009-11" db="EMBL/GenBank/DDBJ databases">
        <authorList>
            <person name="Weinstock G."/>
            <person name="Sodergren E."/>
            <person name="Clifton S."/>
            <person name="Fulton L."/>
            <person name="Fulton B."/>
            <person name="Courtney L."/>
            <person name="Fronick C."/>
            <person name="Harrison M."/>
            <person name="Strong C."/>
            <person name="Farmer C."/>
            <person name="Delahaunty K."/>
            <person name="Markovic C."/>
            <person name="Hall O."/>
            <person name="Minx P."/>
            <person name="Tomlinson C."/>
            <person name="Mitreva M."/>
            <person name="Nelson J."/>
            <person name="Hou S."/>
            <person name="Wollam A."/>
            <person name="Pepin K.H."/>
            <person name="Johnson M."/>
            <person name="Bhonagiri V."/>
            <person name="Nash W.E."/>
            <person name="Warren W."/>
            <person name="Chinwalla A."/>
            <person name="Mardis E.R."/>
            <person name="Wilson R.K."/>
        </authorList>
    </citation>
    <scope>NUCLEOTIDE SEQUENCE [LARGE SCALE GENOMIC DNA]</scope>
    <source>
        <strain evidence="1">DSM 18205</strain>
    </source>
</reference>
<accession>D1PHW7</accession>
<evidence type="ECO:0000313" key="1">
    <source>
        <dbReference type="EMBL" id="EFB33693.1"/>
    </source>
</evidence>
<dbReference type="EMBL" id="ACBX02000063">
    <property type="protein sequence ID" value="EFB33693.1"/>
    <property type="molecule type" value="Genomic_DNA"/>
</dbReference>
<sequence length="105" mass="12590">MFVFGCKINTFCQYFKEKASISLLFFVEHFKFIEAYHILLTICKAESIFITQIVRLRKIIKISVFIFLHISTNRRTFATEIKQIVIKIFERLAKSQISKEIRHER</sequence>
<name>D1PHW7_9BACT</name>